<dbReference type="Proteomes" id="UP000189137">
    <property type="component" value="Unassembled WGS sequence"/>
</dbReference>
<proteinExistence type="predicted"/>
<evidence type="ECO:0000313" key="2">
    <source>
        <dbReference type="Proteomes" id="UP000189137"/>
    </source>
</evidence>
<comment type="caution">
    <text evidence="1">The sequence shown here is derived from an EMBL/GenBank/DDBJ whole genome shotgun (WGS) entry which is preliminary data.</text>
</comment>
<organism evidence="1 2">
    <name type="scientific">Clostridioides difficile</name>
    <name type="common">Peptoclostridium difficile</name>
    <dbReference type="NCBI Taxonomy" id="1496"/>
    <lineage>
        <taxon>Bacteria</taxon>
        <taxon>Bacillati</taxon>
        <taxon>Bacillota</taxon>
        <taxon>Clostridia</taxon>
        <taxon>Peptostreptococcales</taxon>
        <taxon>Peptostreptococcaceae</taxon>
        <taxon>Clostridioides</taxon>
    </lineage>
</organism>
<reference evidence="1 2" key="1">
    <citation type="submission" date="2017-02" db="EMBL/GenBank/DDBJ databases">
        <authorList>
            <consortium name="Pathogen Informatics"/>
        </authorList>
    </citation>
    <scope>NUCLEOTIDE SEQUENCE [LARGE SCALE GENOMIC DNA]</scope>
    <source>
        <strain evidence="1 2">VRECD0157</strain>
    </source>
</reference>
<dbReference type="EMBL" id="FUPS01000014">
    <property type="protein sequence ID" value="SJS98653.1"/>
    <property type="molecule type" value="Genomic_DNA"/>
</dbReference>
<protein>
    <submittedName>
        <fullName evidence="1">Uncharacterized protein</fullName>
    </submittedName>
</protein>
<evidence type="ECO:0000313" key="1">
    <source>
        <dbReference type="EMBL" id="SJS98653.1"/>
    </source>
</evidence>
<name>A0A9X8RLK8_CLODI</name>
<gene>
    <name evidence="1" type="ORF">SAMEA3375112_03343</name>
</gene>
<accession>A0A9X8RLK8</accession>
<dbReference type="AlphaFoldDB" id="A0A9X8RLK8"/>
<sequence>MIYEKRIKIIKKIFLKDILCHYRRDIEQLVIYDLDKYLNMTDKEMEEYIINLIKDKIKEEYGENILPEILMENFIKLERKGSVAVDVQDLIKG</sequence>